<dbReference type="Gene3D" id="3.40.50.620">
    <property type="entry name" value="HUPs"/>
    <property type="match status" value="1"/>
</dbReference>
<organism evidence="3 4">
    <name type="scientific">Pediococcus parvulus</name>
    <dbReference type="NCBI Taxonomy" id="54062"/>
    <lineage>
        <taxon>Bacteria</taxon>
        <taxon>Bacillati</taxon>
        <taxon>Bacillota</taxon>
        <taxon>Bacilli</taxon>
        <taxon>Lactobacillales</taxon>
        <taxon>Lactobacillaceae</taxon>
        <taxon>Pediococcus</taxon>
    </lineage>
</organism>
<feature type="domain" description="UspA" evidence="2">
    <location>
        <begin position="18"/>
        <end position="164"/>
    </location>
</feature>
<reference evidence="3" key="1">
    <citation type="submission" date="2019-10" db="EMBL/GenBank/DDBJ databases">
        <title>Malate fermentation in French cider.</title>
        <authorList>
            <person name="Cousin F.J."/>
            <person name="Medina Fernandez S."/>
            <person name="Misery B."/>
            <person name="Laplace J.-M."/>
            <person name="Cretenet M."/>
        </authorList>
    </citation>
    <scope>NUCLEOTIDE SEQUENCE</scope>
    <source>
        <strain evidence="3">UCMA15901</strain>
    </source>
</reference>
<accession>A0AAP5WDW9</accession>
<dbReference type="RefSeq" id="WP_084254228.1">
    <property type="nucleotide sequence ID" value="NZ_CP168676.1"/>
</dbReference>
<sequence>MKIDKLESEMSTMQNQQYQNILVGIDGSETSMRALDKAIDAAIRNQAKLYIAQVLKPQLSTVGRASIGFGVVETDIDDESRLKEQKQLLDDVVAQAKDKGVKDVTSIVKIGNPREELARNIQQAQKIDLIYIGATGANRVAQMFLGSNTTYILENSIADVMVVR</sequence>
<evidence type="ECO:0000313" key="3">
    <source>
        <dbReference type="EMBL" id="MDV7694791.1"/>
    </source>
</evidence>
<name>A0AAP5WDW9_9LACO</name>
<dbReference type="InterPro" id="IPR014729">
    <property type="entry name" value="Rossmann-like_a/b/a_fold"/>
</dbReference>
<proteinExistence type="inferred from homology"/>
<comment type="caution">
    <text evidence="3">The sequence shown here is derived from an EMBL/GenBank/DDBJ whole genome shotgun (WGS) entry which is preliminary data.</text>
</comment>
<dbReference type="SUPFAM" id="SSF52402">
    <property type="entry name" value="Adenine nucleotide alpha hydrolases-like"/>
    <property type="match status" value="1"/>
</dbReference>
<evidence type="ECO:0000259" key="2">
    <source>
        <dbReference type="Pfam" id="PF00582"/>
    </source>
</evidence>
<dbReference type="Proteomes" id="UP001275867">
    <property type="component" value="Unassembled WGS sequence"/>
</dbReference>
<dbReference type="PANTHER" id="PTHR46268">
    <property type="entry name" value="STRESS RESPONSE PROTEIN NHAX"/>
    <property type="match status" value="1"/>
</dbReference>
<dbReference type="CDD" id="cd00293">
    <property type="entry name" value="USP-like"/>
    <property type="match status" value="1"/>
</dbReference>
<gene>
    <name evidence="3" type="ORF">GA842_07910</name>
</gene>
<protein>
    <submittedName>
        <fullName evidence="3">Universal stress protein</fullName>
    </submittedName>
</protein>
<evidence type="ECO:0000256" key="1">
    <source>
        <dbReference type="ARBA" id="ARBA00008791"/>
    </source>
</evidence>
<dbReference type="Pfam" id="PF00582">
    <property type="entry name" value="Usp"/>
    <property type="match status" value="1"/>
</dbReference>
<dbReference type="PRINTS" id="PR01438">
    <property type="entry name" value="UNVRSLSTRESS"/>
</dbReference>
<dbReference type="InterPro" id="IPR006016">
    <property type="entry name" value="UspA"/>
</dbReference>
<evidence type="ECO:0000313" key="4">
    <source>
        <dbReference type="Proteomes" id="UP001275867"/>
    </source>
</evidence>
<dbReference type="InterPro" id="IPR006015">
    <property type="entry name" value="Universal_stress_UspA"/>
</dbReference>
<dbReference type="PANTHER" id="PTHR46268:SF6">
    <property type="entry name" value="UNIVERSAL STRESS PROTEIN UP12"/>
    <property type="match status" value="1"/>
</dbReference>
<dbReference type="EMBL" id="WERX01000025">
    <property type="protein sequence ID" value="MDV7694791.1"/>
    <property type="molecule type" value="Genomic_DNA"/>
</dbReference>
<dbReference type="AlphaFoldDB" id="A0AAP5WDW9"/>
<comment type="similarity">
    <text evidence="1">Belongs to the universal stress protein A family.</text>
</comment>